<dbReference type="AlphaFoldDB" id="A0A1T4RB16"/>
<proteinExistence type="predicted"/>
<accession>A0A1T4RB16</accession>
<dbReference type="Proteomes" id="UP000190102">
    <property type="component" value="Unassembled WGS sequence"/>
</dbReference>
<dbReference type="EMBL" id="FUWR01000019">
    <property type="protein sequence ID" value="SKA13252.1"/>
    <property type="molecule type" value="Genomic_DNA"/>
</dbReference>
<keyword evidence="2" id="KW-1185">Reference proteome</keyword>
<dbReference type="STRING" id="115783.SAMN02745119_02777"/>
<sequence length="168" mass="19119">MTAKQNEIQFTLNLDTELLERLKVMAEHAGLSRHKLMVNLLTTGVEEIESLEYVGIFQVALIIRNATESKEKAESRKSDDMKPSEMPVPLRINKAIVDRLDRLSVKVDLKRQRMARNILTVGLEELESARKVKLTNVALAIRDIHDLFKNALEVGKNAFRAGREVENK</sequence>
<protein>
    <submittedName>
        <fullName evidence="1">Uncharacterized protein</fullName>
    </submittedName>
</protein>
<reference evidence="2" key="1">
    <citation type="submission" date="2017-02" db="EMBL/GenBank/DDBJ databases">
        <authorList>
            <person name="Varghese N."/>
            <person name="Submissions S."/>
        </authorList>
    </citation>
    <scope>NUCLEOTIDE SEQUENCE [LARGE SCALE GENOMIC DNA]</scope>
    <source>
        <strain evidence="2">ATCC BAA-34</strain>
    </source>
</reference>
<evidence type="ECO:0000313" key="1">
    <source>
        <dbReference type="EMBL" id="SKA13252.1"/>
    </source>
</evidence>
<gene>
    <name evidence="1" type="ORF">SAMN02745119_02777</name>
</gene>
<name>A0A1T4RB16_9BACT</name>
<evidence type="ECO:0000313" key="2">
    <source>
        <dbReference type="Proteomes" id="UP000190102"/>
    </source>
</evidence>
<organism evidence="1 2">
    <name type="scientific">Trichlorobacter thiogenes</name>
    <dbReference type="NCBI Taxonomy" id="115783"/>
    <lineage>
        <taxon>Bacteria</taxon>
        <taxon>Pseudomonadati</taxon>
        <taxon>Thermodesulfobacteriota</taxon>
        <taxon>Desulfuromonadia</taxon>
        <taxon>Geobacterales</taxon>
        <taxon>Geobacteraceae</taxon>
        <taxon>Trichlorobacter</taxon>
    </lineage>
</organism>
<dbReference type="RefSeq" id="WP_078791007.1">
    <property type="nucleotide sequence ID" value="NZ_FUWR01000019.1"/>
</dbReference>